<dbReference type="KEGG" id="char:122133003"/>
<protein>
    <submittedName>
        <fullName evidence="4">Major histocompatibility complex class I-related gene protein-like</fullName>
    </submittedName>
</protein>
<dbReference type="GO" id="GO:0005615">
    <property type="term" value="C:extracellular space"/>
    <property type="evidence" value="ECO:0007669"/>
    <property type="project" value="TreeGrafter"/>
</dbReference>
<dbReference type="AlphaFoldDB" id="A0A8M1KNC3"/>
<dbReference type="PANTHER" id="PTHR16675">
    <property type="entry name" value="MHC CLASS I-RELATED"/>
    <property type="match status" value="1"/>
</dbReference>
<evidence type="ECO:0000259" key="2">
    <source>
        <dbReference type="PROSITE" id="PS50835"/>
    </source>
</evidence>
<keyword evidence="3" id="KW-1185">Reference proteome</keyword>
<accession>A0A8M1KNC3</accession>
<dbReference type="InterPro" id="IPR050208">
    <property type="entry name" value="MHC_class-I_related"/>
</dbReference>
<evidence type="ECO:0000313" key="3">
    <source>
        <dbReference type="Proteomes" id="UP000515152"/>
    </source>
</evidence>
<dbReference type="Proteomes" id="UP000515152">
    <property type="component" value="Chromosome 7"/>
</dbReference>
<dbReference type="Pfam" id="PF00129">
    <property type="entry name" value="MHC_I"/>
    <property type="match status" value="1"/>
</dbReference>
<dbReference type="OrthoDB" id="8934675at2759"/>
<dbReference type="InterPro" id="IPR011161">
    <property type="entry name" value="MHC_I-like_Ag-recog"/>
</dbReference>
<dbReference type="GO" id="GO:0009897">
    <property type="term" value="C:external side of plasma membrane"/>
    <property type="evidence" value="ECO:0007669"/>
    <property type="project" value="TreeGrafter"/>
</dbReference>
<name>A0A8M1KNC3_CLUHA</name>
<organism evidence="3 4">
    <name type="scientific">Clupea harengus</name>
    <name type="common">Atlantic herring</name>
    <dbReference type="NCBI Taxonomy" id="7950"/>
    <lineage>
        <taxon>Eukaryota</taxon>
        <taxon>Metazoa</taxon>
        <taxon>Chordata</taxon>
        <taxon>Craniata</taxon>
        <taxon>Vertebrata</taxon>
        <taxon>Euteleostomi</taxon>
        <taxon>Actinopterygii</taxon>
        <taxon>Neopterygii</taxon>
        <taxon>Teleostei</taxon>
        <taxon>Clupei</taxon>
        <taxon>Clupeiformes</taxon>
        <taxon>Clupeoidei</taxon>
        <taxon>Clupeidae</taxon>
        <taxon>Clupea</taxon>
    </lineage>
</organism>
<sequence length="320" mass="36730">MQGVLQFVKLLVKLQISKTLNCNHQYNFSYDTIWRLHNSVGNHSLHYIYTALLRVDGLHFYEVTGIGLLDGQPVDLYSSKDQTWTPKTPWMKSNMPSEYWQRGNLRMKKLNHIVLEIMQDNCVYNESAVCVLQWRAGCEAEKLANDSLMFVKKIQEYHLNGEHVQATDGSRQWAAPVPHAPPSEQMLKGARNISDHLSDFLLKECVDRMRKFIIYNIPSIPAAPVVTVFPPQKKSRFCFLLTCMATGFYPRDIRMSLRRNRITVPDEDGVTSTGTRPNGDGTFQMRKSLEILECQVPYDVLYECVVEHTSTVTLQIIKLG</sequence>
<dbReference type="GeneID" id="122133003"/>
<dbReference type="SMART" id="SM00407">
    <property type="entry name" value="IGc1"/>
    <property type="match status" value="1"/>
</dbReference>
<evidence type="ECO:0000313" key="4">
    <source>
        <dbReference type="RefSeq" id="XP_042564095.1"/>
    </source>
</evidence>
<reference evidence="4" key="1">
    <citation type="submission" date="2025-08" db="UniProtKB">
        <authorList>
            <consortium name="RefSeq"/>
        </authorList>
    </citation>
    <scope>IDENTIFICATION</scope>
</reference>
<keyword evidence="1" id="KW-0325">Glycoprotein</keyword>
<dbReference type="InterPro" id="IPR003597">
    <property type="entry name" value="Ig_C1-set"/>
</dbReference>
<feature type="domain" description="Ig-like" evidence="2">
    <location>
        <begin position="218"/>
        <end position="315"/>
    </location>
</feature>
<gene>
    <name evidence="4" type="primary">LOC122133003</name>
</gene>
<dbReference type="PANTHER" id="PTHR16675:SF193">
    <property type="entry name" value="LOC571647 PROTEIN-RELATED"/>
    <property type="match status" value="1"/>
</dbReference>
<dbReference type="PROSITE" id="PS50835">
    <property type="entry name" value="IG_LIKE"/>
    <property type="match status" value="1"/>
</dbReference>
<dbReference type="Pfam" id="PF07654">
    <property type="entry name" value="C1-set"/>
    <property type="match status" value="1"/>
</dbReference>
<dbReference type="InterPro" id="IPR007110">
    <property type="entry name" value="Ig-like_dom"/>
</dbReference>
<dbReference type="GO" id="GO:0006955">
    <property type="term" value="P:immune response"/>
    <property type="evidence" value="ECO:0007669"/>
    <property type="project" value="TreeGrafter"/>
</dbReference>
<proteinExistence type="predicted"/>
<evidence type="ECO:0000256" key="1">
    <source>
        <dbReference type="ARBA" id="ARBA00023180"/>
    </source>
</evidence>
<dbReference type="RefSeq" id="XP_042564095.1">
    <property type="nucleotide sequence ID" value="XM_042708161.1"/>
</dbReference>